<feature type="repeat" description="ANK" evidence="3">
    <location>
        <begin position="213"/>
        <end position="238"/>
    </location>
</feature>
<dbReference type="InterPro" id="IPR002110">
    <property type="entry name" value="Ankyrin_rpt"/>
</dbReference>
<dbReference type="PANTHER" id="PTHR24166">
    <property type="entry name" value="ROLLING PEBBLES, ISOFORM B"/>
    <property type="match status" value="1"/>
</dbReference>
<dbReference type="Pfam" id="PF00023">
    <property type="entry name" value="Ank"/>
    <property type="match status" value="2"/>
</dbReference>
<dbReference type="SUPFAM" id="SSF48403">
    <property type="entry name" value="Ankyrin repeat"/>
    <property type="match status" value="1"/>
</dbReference>
<feature type="repeat" description="ANK" evidence="3">
    <location>
        <begin position="113"/>
        <end position="145"/>
    </location>
</feature>
<reference evidence="4 5" key="1">
    <citation type="submission" date="2016-02" db="EMBL/GenBank/DDBJ databases">
        <title>Genome analysis of coral dinoflagellate symbionts highlights evolutionary adaptations to a symbiotic lifestyle.</title>
        <authorList>
            <person name="Aranda M."/>
            <person name="Li Y."/>
            <person name="Liew Y.J."/>
            <person name="Baumgarten S."/>
            <person name="Simakov O."/>
            <person name="Wilson M."/>
            <person name="Piel J."/>
            <person name="Ashoor H."/>
            <person name="Bougouffa S."/>
            <person name="Bajic V.B."/>
            <person name="Ryu T."/>
            <person name="Ravasi T."/>
            <person name="Bayer T."/>
            <person name="Micklem G."/>
            <person name="Kim H."/>
            <person name="Bhak J."/>
            <person name="Lajeunesse T.C."/>
            <person name="Voolstra C.R."/>
        </authorList>
    </citation>
    <scope>NUCLEOTIDE SEQUENCE [LARGE SCALE GENOMIC DNA]</scope>
    <source>
        <strain evidence="4 5">CCMP2467</strain>
    </source>
</reference>
<dbReference type="PANTHER" id="PTHR24166:SF48">
    <property type="entry name" value="PROTEIN VAPYRIN"/>
    <property type="match status" value="1"/>
</dbReference>
<gene>
    <name evidence="4" type="primary">ANKRD17</name>
    <name evidence="4" type="ORF">AK812_SmicGene15628</name>
</gene>
<dbReference type="Proteomes" id="UP000186817">
    <property type="component" value="Unassembled WGS sequence"/>
</dbReference>
<dbReference type="OrthoDB" id="417403at2759"/>
<feature type="repeat" description="ANK" evidence="3">
    <location>
        <begin position="147"/>
        <end position="179"/>
    </location>
</feature>
<dbReference type="Gene3D" id="1.25.40.20">
    <property type="entry name" value="Ankyrin repeat-containing domain"/>
    <property type="match status" value="3"/>
</dbReference>
<proteinExistence type="predicted"/>
<evidence type="ECO:0000256" key="3">
    <source>
        <dbReference type="PROSITE-ProRule" id="PRU00023"/>
    </source>
</evidence>
<dbReference type="Pfam" id="PF12796">
    <property type="entry name" value="Ank_2"/>
    <property type="match status" value="2"/>
</dbReference>
<evidence type="ECO:0000256" key="2">
    <source>
        <dbReference type="ARBA" id="ARBA00023043"/>
    </source>
</evidence>
<dbReference type="InterPro" id="IPR050889">
    <property type="entry name" value="Dendritic_Spine_Reg/Scaffold"/>
</dbReference>
<sequence>MLRVRMISGEEVASIPLEKFREEPCDVKSLKRRLSQLKDMPPRFRQRLLLQGQTFEDTANLDSAMDLELVLMPFADVSEAQVNDLAAAAEQGFVNEVESMLRLPQDPNSHDCSGFTALMRACDSGAVEAVRLLLEAAADTELADRTSGWTALIMASQRGRIEVVRLLLDAGAEKDAADRSSLTALMKASANGHVEVVRLLLAAGANKDLAENRARTALMVASECGSVDVVRLLLQAGAAKELAGVGGYTALLTAAEKGHVEIVRLLLDAGADKDCKLPRLGSTPLMLASRDNHVEVVRLLLEAGAKMDLPDSFGRTAVSFAKHSGNTAIVQLLSCATIAKERFQECFSPWDRREEPSSARHGEDAWQRRHHDCNMLSDVCFVIAALIRRKCKWNKEEFSKKLQSAIKLLSEAVCVFLS</sequence>
<feature type="repeat" description="ANK" evidence="3">
    <location>
        <begin position="280"/>
        <end position="312"/>
    </location>
</feature>
<feature type="repeat" description="ANK" evidence="3">
    <location>
        <begin position="246"/>
        <end position="272"/>
    </location>
</feature>
<dbReference type="OMA" id="KERFQEC"/>
<dbReference type="PROSITE" id="PS50297">
    <property type="entry name" value="ANK_REP_REGION"/>
    <property type="match status" value="6"/>
</dbReference>
<protein>
    <submittedName>
        <fullName evidence="4">Ankyrin repeat domain-containing protein 17</fullName>
    </submittedName>
</protein>
<feature type="repeat" description="ANK" evidence="3">
    <location>
        <begin position="180"/>
        <end position="212"/>
    </location>
</feature>
<accession>A0A1Q9E2H0</accession>
<comment type="caution">
    <text evidence="4">The sequence shown here is derived from an EMBL/GenBank/DDBJ whole genome shotgun (WGS) entry which is preliminary data.</text>
</comment>
<keyword evidence="2 3" id="KW-0040">ANK repeat</keyword>
<dbReference type="InterPro" id="IPR036770">
    <property type="entry name" value="Ankyrin_rpt-contain_sf"/>
</dbReference>
<name>A0A1Q9E2H0_SYMMI</name>
<evidence type="ECO:0000256" key="1">
    <source>
        <dbReference type="ARBA" id="ARBA00022737"/>
    </source>
</evidence>
<keyword evidence="1" id="KW-0677">Repeat</keyword>
<dbReference type="PROSITE" id="PS50088">
    <property type="entry name" value="ANK_REPEAT"/>
    <property type="match status" value="6"/>
</dbReference>
<dbReference type="SMART" id="SM00248">
    <property type="entry name" value="ANK"/>
    <property type="match status" value="6"/>
</dbReference>
<evidence type="ECO:0000313" key="4">
    <source>
        <dbReference type="EMBL" id="OLQ01627.1"/>
    </source>
</evidence>
<keyword evidence="5" id="KW-1185">Reference proteome</keyword>
<evidence type="ECO:0000313" key="5">
    <source>
        <dbReference type="Proteomes" id="UP000186817"/>
    </source>
</evidence>
<dbReference type="PRINTS" id="PR01415">
    <property type="entry name" value="ANKYRIN"/>
</dbReference>
<dbReference type="AlphaFoldDB" id="A0A1Q9E2H0"/>
<dbReference type="EMBL" id="LSRX01000286">
    <property type="protein sequence ID" value="OLQ01627.1"/>
    <property type="molecule type" value="Genomic_DNA"/>
</dbReference>
<organism evidence="4 5">
    <name type="scientific">Symbiodinium microadriaticum</name>
    <name type="common">Dinoflagellate</name>
    <name type="synonym">Zooxanthella microadriatica</name>
    <dbReference type="NCBI Taxonomy" id="2951"/>
    <lineage>
        <taxon>Eukaryota</taxon>
        <taxon>Sar</taxon>
        <taxon>Alveolata</taxon>
        <taxon>Dinophyceae</taxon>
        <taxon>Suessiales</taxon>
        <taxon>Symbiodiniaceae</taxon>
        <taxon>Symbiodinium</taxon>
    </lineage>
</organism>